<keyword evidence="10" id="KW-1185">Reference proteome</keyword>
<keyword evidence="7 8" id="KW-0472">Membrane</keyword>
<dbReference type="Pfam" id="PF01235">
    <property type="entry name" value="Na_Ala_symp"/>
    <property type="match status" value="1"/>
</dbReference>
<comment type="similarity">
    <text evidence="2 8">Belongs to the alanine or glycine:cation symporter (AGCS) (TC 2.A.25) family.</text>
</comment>
<feature type="transmembrane region" description="Helical" evidence="8">
    <location>
        <begin position="213"/>
        <end position="231"/>
    </location>
</feature>
<dbReference type="Proteomes" id="UP000774130">
    <property type="component" value="Unassembled WGS sequence"/>
</dbReference>
<evidence type="ECO:0000256" key="2">
    <source>
        <dbReference type="ARBA" id="ARBA00009261"/>
    </source>
</evidence>
<keyword evidence="6 8" id="KW-1133">Transmembrane helix</keyword>
<feature type="transmembrane region" description="Helical" evidence="8">
    <location>
        <begin position="354"/>
        <end position="378"/>
    </location>
</feature>
<evidence type="ECO:0000256" key="7">
    <source>
        <dbReference type="ARBA" id="ARBA00023136"/>
    </source>
</evidence>
<organism evidence="9 10">
    <name type="scientific">Enterococcus alishanensis</name>
    <dbReference type="NCBI Taxonomy" id="1303817"/>
    <lineage>
        <taxon>Bacteria</taxon>
        <taxon>Bacillati</taxon>
        <taxon>Bacillota</taxon>
        <taxon>Bacilli</taxon>
        <taxon>Lactobacillales</taxon>
        <taxon>Enterococcaceae</taxon>
        <taxon>Enterococcus</taxon>
    </lineage>
</organism>
<feature type="transmembrane region" description="Helical" evidence="8">
    <location>
        <begin position="414"/>
        <end position="436"/>
    </location>
</feature>
<keyword evidence="4 8" id="KW-1003">Cell membrane</keyword>
<evidence type="ECO:0000313" key="9">
    <source>
        <dbReference type="EMBL" id="MBV7389526.1"/>
    </source>
</evidence>
<keyword evidence="5 8" id="KW-0812">Transmembrane</keyword>
<comment type="caution">
    <text evidence="9">The sequence shown here is derived from an EMBL/GenBank/DDBJ whole genome shotgun (WGS) entry which is preliminary data.</text>
</comment>
<evidence type="ECO:0000256" key="1">
    <source>
        <dbReference type="ARBA" id="ARBA00004651"/>
    </source>
</evidence>
<keyword evidence="8" id="KW-0769">Symport</keyword>
<dbReference type="NCBIfam" id="TIGR00835">
    <property type="entry name" value="agcS"/>
    <property type="match status" value="1"/>
</dbReference>
<dbReference type="RefSeq" id="WP_218324583.1">
    <property type="nucleotide sequence ID" value="NZ_JAHUZB010000001.1"/>
</dbReference>
<feature type="transmembrane region" description="Helical" evidence="8">
    <location>
        <begin position="12"/>
        <end position="34"/>
    </location>
</feature>
<proteinExistence type="inferred from homology"/>
<evidence type="ECO:0000256" key="3">
    <source>
        <dbReference type="ARBA" id="ARBA00022448"/>
    </source>
</evidence>
<comment type="subcellular location">
    <subcellularLocation>
        <location evidence="1 8">Cell membrane</location>
        <topology evidence="1 8">Multi-pass membrane protein</topology>
    </subcellularLocation>
</comment>
<evidence type="ECO:0000256" key="6">
    <source>
        <dbReference type="ARBA" id="ARBA00022989"/>
    </source>
</evidence>
<evidence type="ECO:0000256" key="5">
    <source>
        <dbReference type="ARBA" id="ARBA00022692"/>
    </source>
</evidence>
<reference evidence="9 10" key="1">
    <citation type="submission" date="2021-06" db="EMBL/GenBank/DDBJ databases">
        <title>Enterococcus alishanensis sp. nov., a novel lactic acid bacterium isolated from fresh coffee beans.</title>
        <authorList>
            <person name="Chen Y.-S."/>
        </authorList>
    </citation>
    <scope>NUCLEOTIDE SEQUENCE [LARGE SCALE GENOMIC DNA]</scope>
    <source>
        <strain evidence="9 10">ALS3</strain>
    </source>
</reference>
<feature type="transmembrane region" description="Helical" evidence="8">
    <location>
        <begin position="179"/>
        <end position="201"/>
    </location>
</feature>
<dbReference type="InterPro" id="IPR001463">
    <property type="entry name" value="Na/Ala_symport"/>
</dbReference>
<feature type="transmembrane region" description="Helical" evidence="8">
    <location>
        <begin position="301"/>
        <end position="323"/>
    </location>
</feature>
<feature type="transmembrane region" description="Helical" evidence="8">
    <location>
        <begin position="147"/>
        <end position="167"/>
    </location>
</feature>
<sequence>MEIINGIRDFLWDYIIIALLCFAGIFFSIQTRFIQFRKLKESFKLTFGNISFKGTKAGDEGMTSFQSLMTSIAAQIGTGNLAGVATAMVMGGPGSVFWMWISAILGMAIIYSEATLSQMYRTKKGNEVVGGPVYYIRAAFKGTLGKVVAVIFSIFLILALGFMGNMVQANSVGQAMEAAFGIHPLITGVILGLASLYVFIGGTERVAAVTEKIVPIMAVFFAIVSMFVVIVNFRGIPEALRDVFVGAFKPEAVLGGILGVGVKESVRFGIARGLFTHEAGMGSTPHAHALAKVSHPSKQGLVAMMGVFIDTIILLPMTVFVILTTNSLGIMQHGEFLDGIELTQYAYSQTLGNLGYPFIAICVTLFAYATLIGWYFFGEVNIKYLFGKKAVPIYAVLVAIFIAIGSSLKVEFVWSMADLFNGLMIIPNILAILALYKSIKKTTQEYDLMD</sequence>
<name>A0ABS6T9F4_9ENTE</name>
<evidence type="ECO:0000313" key="10">
    <source>
        <dbReference type="Proteomes" id="UP000774130"/>
    </source>
</evidence>
<dbReference type="PANTHER" id="PTHR30330">
    <property type="entry name" value="AGSS FAMILY TRANSPORTER, SODIUM-ALANINE"/>
    <property type="match status" value="1"/>
</dbReference>
<gene>
    <name evidence="9" type="ORF">KUA55_02465</name>
</gene>
<evidence type="ECO:0000256" key="8">
    <source>
        <dbReference type="RuleBase" id="RU363064"/>
    </source>
</evidence>
<keyword evidence="3 8" id="KW-0813">Transport</keyword>
<feature type="transmembrane region" description="Helical" evidence="8">
    <location>
        <begin position="390"/>
        <end position="408"/>
    </location>
</feature>
<feature type="transmembrane region" description="Helical" evidence="8">
    <location>
        <begin position="97"/>
        <end position="116"/>
    </location>
</feature>
<dbReference type="EMBL" id="JAHUZB010000001">
    <property type="protein sequence ID" value="MBV7389526.1"/>
    <property type="molecule type" value="Genomic_DNA"/>
</dbReference>
<accession>A0ABS6T9F4</accession>
<feature type="transmembrane region" description="Helical" evidence="8">
    <location>
        <begin position="72"/>
        <end position="91"/>
    </location>
</feature>
<evidence type="ECO:0000256" key="4">
    <source>
        <dbReference type="ARBA" id="ARBA00022475"/>
    </source>
</evidence>
<protein>
    <submittedName>
        <fullName evidence="9">Sodium:alanine symporter family protein</fullName>
    </submittedName>
</protein>
<dbReference type="PANTHER" id="PTHR30330:SF14">
    <property type="entry name" value="SODIUM_AMINO ACID (ALANINE) SYMPORTER"/>
    <property type="match status" value="1"/>
</dbReference>